<proteinExistence type="predicted"/>
<accession>A0A1F5NL15</accession>
<gene>
    <name evidence="1" type="ORF">A2751_04170</name>
</gene>
<comment type="caution">
    <text evidence="1">The sequence shown here is derived from an EMBL/GenBank/DDBJ whole genome shotgun (WGS) entry which is preliminary data.</text>
</comment>
<organism evidence="1 2">
    <name type="scientific">Candidatus Doudnabacteria bacterium RIFCSPHIGHO2_01_FULL_46_14</name>
    <dbReference type="NCBI Taxonomy" id="1817824"/>
    <lineage>
        <taxon>Bacteria</taxon>
        <taxon>Candidatus Doudnaibacteriota</taxon>
    </lineage>
</organism>
<dbReference type="EMBL" id="MFEK01000014">
    <property type="protein sequence ID" value="OGE78318.1"/>
    <property type="molecule type" value="Genomic_DNA"/>
</dbReference>
<reference evidence="1 2" key="1">
    <citation type="journal article" date="2016" name="Nat. Commun.">
        <title>Thousands of microbial genomes shed light on interconnected biogeochemical processes in an aquifer system.</title>
        <authorList>
            <person name="Anantharaman K."/>
            <person name="Brown C.T."/>
            <person name="Hug L.A."/>
            <person name="Sharon I."/>
            <person name="Castelle C.J."/>
            <person name="Probst A.J."/>
            <person name="Thomas B.C."/>
            <person name="Singh A."/>
            <person name="Wilkins M.J."/>
            <person name="Karaoz U."/>
            <person name="Brodie E.L."/>
            <person name="Williams K.H."/>
            <person name="Hubbard S.S."/>
            <person name="Banfield J.F."/>
        </authorList>
    </citation>
    <scope>NUCLEOTIDE SEQUENCE [LARGE SCALE GENOMIC DNA]</scope>
</reference>
<name>A0A1F5NL15_9BACT</name>
<dbReference type="Proteomes" id="UP000176864">
    <property type="component" value="Unassembled WGS sequence"/>
</dbReference>
<dbReference type="AlphaFoldDB" id="A0A1F5NL15"/>
<sequence>MSKVDDKAAKCTNPQLSSLYMFIMVRAYTDIPAMYQPNEGKEKLAEANWDKMKRHYELCKVCNLEMCGGCVG</sequence>
<dbReference type="STRING" id="1817824.A2751_04170"/>
<protein>
    <submittedName>
        <fullName evidence="1">Uncharacterized protein</fullName>
    </submittedName>
</protein>
<evidence type="ECO:0000313" key="1">
    <source>
        <dbReference type="EMBL" id="OGE78318.1"/>
    </source>
</evidence>
<evidence type="ECO:0000313" key="2">
    <source>
        <dbReference type="Proteomes" id="UP000176864"/>
    </source>
</evidence>